<comment type="similarity">
    <text evidence="1">Belongs to the peptidase M28 family. M28B subfamily.</text>
</comment>
<reference evidence="5 6" key="1">
    <citation type="submission" date="2017-04" db="EMBL/GenBank/DDBJ databases">
        <title>Draft genome sequence of Marssonina coronaria NL1: causal agent of apple blotch.</title>
        <authorList>
            <person name="Cheng Q."/>
        </authorList>
    </citation>
    <scope>NUCLEOTIDE SEQUENCE [LARGE SCALE GENOMIC DNA]</scope>
    <source>
        <strain evidence="5 6">NL1</strain>
    </source>
</reference>
<evidence type="ECO:0000259" key="4">
    <source>
        <dbReference type="Pfam" id="PF04389"/>
    </source>
</evidence>
<organism evidence="5 6">
    <name type="scientific">Diplocarpon coronariae</name>
    <dbReference type="NCBI Taxonomy" id="2795749"/>
    <lineage>
        <taxon>Eukaryota</taxon>
        <taxon>Fungi</taxon>
        <taxon>Dikarya</taxon>
        <taxon>Ascomycota</taxon>
        <taxon>Pezizomycotina</taxon>
        <taxon>Leotiomycetes</taxon>
        <taxon>Helotiales</taxon>
        <taxon>Drepanopezizaceae</taxon>
        <taxon>Diplocarpon</taxon>
    </lineage>
</organism>
<name>A0A218Z0E3_9HELO</name>
<feature type="region of interest" description="Disordered" evidence="3">
    <location>
        <begin position="103"/>
        <end position="134"/>
    </location>
</feature>
<dbReference type="Pfam" id="PF04389">
    <property type="entry name" value="Peptidase_M28"/>
    <property type="match status" value="1"/>
</dbReference>
<keyword evidence="2" id="KW-0479">Metal-binding</keyword>
<dbReference type="InterPro" id="IPR039373">
    <property type="entry name" value="Peptidase_M28B"/>
</dbReference>
<feature type="domain" description="Peptidase M28" evidence="4">
    <location>
        <begin position="3"/>
        <end position="105"/>
    </location>
</feature>
<dbReference type="Gene3D" id="3.40.630.10">
    <property type="entry name" value="Zn peptidases"/>
    <property type="match status" value="1"/>
</dbReference>
<dbReference type="Proteomes" id="UP000242519">
    <property type="component" value="Unassembled WGS sequence"/>
</dbReference>
<evidence type="ECO:0000313" key="6">
    <source>
        <dbReference type="Proteomes" id="UP000242519"/>
    </source>
</evidence>
<dbReference type="EC" id="3.4.-.-" evidence="2"/>
<keyword evidence="2" id="KW-0862">Zinc</keyword>
<dbReference type="PANTHER" id="PTHR10404:SF46">
    <property type="entry name" value="VACUOLAR PROTEIN SORTING-ASSOCIATED PROTEIN 70"/>
    <property type="match status" value="1"/>
</dbReference>
<feature type="compositionally biased region" description="Basic and acidic residues" evidence="3">
    <location>
        <begin position="125"/>
        <end position="134"/>
    </location>
</feature>
<keyword evidence="2" id="KW-0378">Hydrolase</keyword>
<dbReference type="GO" id="GO:0004180">
    <property type="term" value="F:carboxypeptidase activity"/>
    <property type="evidence" value="ECO:0007669"/>
    <property type="project" value="TreeGrafter"/>
</dbReference>
<comment type="caution">
    <text evidence="5">The sequence shown here is derived from an EMBL/GenBank/DDBJ whole genome shotgun (WGS) entry which is preliminary data.</text>
</comment>
<dbReference type="STRING" id="503106.A0A218Z0E3"/>
<evidence type="ECO:0000256" key="1">
    <source>
        <dbReference type="ARBA" id="ARBA00005634"/>
    </source>
</evidence>
<dbReference type="GO" id="GO:0006508">
    <property type="term" value="P:proteolysis"/>
    <property type="evidence" value="ECO:0007669"/>
    <property type="project" value="UniProtKB-KW"/>
</dbReference>
<keyword evidence="6" id="KW-1185">Reference proteome</keyword>
<sequence>MWNVITHVNGTNEDETIVVGNHCDTWIIGGAGDPNSDSAIPIELAKALGKLLKSGCKPRRTIVLASWDAEEYRLVGSIKWAEEYVNWLNETTLAYLNVNGAVSHPPRLSPRGRRGLPAGPGLGGKDYERDSEGV</sequence>
<evidence type="ECO:0000256" key="2">
    <source>
        <dbReference type="RuleBase" id="RU361240"/>
    </source>
</evidence>
<dbReference type="EMBL" id="MZNU01000274">
    <property type="protein sequence ID" value="OWP01509.1"/>
    <property type="molecule type" value="Genomic_DNA"/>
</dbReference>
<evidence type="ECO:0000256" key="3">
    <source>
        <dbReference type="SAM" id="MobiDB-lite"/>
    </source>
</evidence>
<dbReference type="AlphaFoldDB" id="A0A218Z0E3"/>
<proteinExistence type="inferred from homology"/>
<dbReference type="GO" id="GO:0046872">
    <property type="term" value="F:metal ion binding"/>
    <property type="evidence" value="ECO:0007669"/>
    <property type="project" value="UniProtKB-KW"/>
</dbReference>
<dbReference type="FunFam" id="3.40.630.10:FF:000101">
    <property type="entry name" value="N-acetylated alpha-linked acidic dipeptidase like 1"/>
    <property type="match status" value="1"/>
</dbReference>
<dbReference type="OrthoDB" id="5841748at2759"/>
<gene>
    <name evidence="5" type="ORF">B2J93_7021</name>
</gene>
<accession>A0A218Z0E3</accession>
<evidence type="ECO:0000313" key="5">
    <source>
        <dbReference type="EMBL" id="OWP01509.1"/>
    </source>
</evidence>
<dbReference type="InParanoid" id="A0A218Z0E3"/>
<dbReference type="PANTHER" id="PTHR10404">
    <property type="entry name" value="N-ACETYLATED-ALPHA-LINKED ACIDIC DIPEPTIDASE"/>
    <property type="match status" value="1"/>
</dbReference>
<dbReference type="InterPro" id="IPR007484">
    <property type="entry name" value="Peptidase_M28"/>
</dbReference>
<dbReference type="SUPFAM" id="SSF53187">
    <property type="entry name" value="Zn-dependent exopeptidases"/>
    <property type="match status" value="1"/>
</dbReference>
<protein>
    <recommendedName>
        <fullName evidence="2">Peptide hydrolase</fullName>
        <ecNumber evidence="2">3.4.-.-</ecNumber>
    </recommendedName>
</protein>
<keyword evidence="2" id="KW-0645">Protease</keyword>